<organism evidence="1 2">
    <name type="scientific">Acinetobacter guillouiae</name>
    <name type="common">Acinetobacter genomosp. 11</name>
    <dbReference type="NCBI Taxonomy" id="106649"/>
    <lineage>
        <taxon>Bacteria</taxon>
        <taxon>Pseudomonadati</taxon>
        <taxon>Pseudomonadota</taxon>
        <taxon>Gammaproteobacteria</taxon>
        <taxon>Moraxellales</taxon>
        <taxon>Moraxellaceae</taxon>
        <taxon>Acinetobacter</taxon>
    </lineage>
</organism>
<name>A0A8X8GFK8_ACIGI</name>
<evidence type="ECO:0000313" key="1">
    <source>
        <dbReference type="EMBL" id="MCF0265127.1"/>
    </source>
</evidence>
<evidence type="ECO:0000313" key="2">
    <source>
        <dbReference type="Proteomes" id="UP000887320"/>
    </source>
</evidence>
<gene>
    <name evidence="1" type="ORF">KW868_11755</name>
</gene>
<reference evidence="1" key="1">
    <citation type="submission" date="2021-07" db="EMBL/GenBank/DDBJ databases">
        <authorList>
            <person name="Fernandez M."/>
            <person name="Pereira P."/>
            <person name="Torres Tejerizo G.A."/>
            <person name="Gonzalez P."/>
            <person name="Agostini E."/>
        </authorList>
    </citation>
    <scope>NUCLEOTIDE SEQUENCE</scope>
    <source>
        <strain evidence="1">SFC 500-1A</strain>
    </source>
</reference>
<proteinExistence type="predicted"/>
<comment type="caution">
    <text evidence="1">The sequence shown here is derived from an EMBL/GenBank/DDBJ whole genome shotgun (WGS) entry which is preliminary data.</text>
</comment>
<protein>
    <submittedName>
        <fullName evidence="1">Uncharacterized protein</fullName>
    </submittedName>
</protein>
<accession>A0A8X8GFK8</accession>
<dbReference type="Proteomes" id="UP000887320">
    <property type="component" value="Unassembled WGS sequence"/>
</dbReference>
<dbReference type="AlphaFoldDB" id="A0A8X8GFK8"/>
<dbReference type="EMBL" id="JAHWXT010000003">
    <property type="protein sequence ID" value="MCF0265127.1"/>
    <property type="molecule type" value="Genomic_DNA"/>
</dbReference>
<dbReference type="RefSeq" id="WP_234623448.1">
    <property type="nucleotide sequence ID" value="NZ_CAURTB010000036.1"/>
</dbReference>
<sequence length="151" mass="17565">MHIFFSLLTIVFFLISTNVEAKQKLYTGEEIAKTYKLLQSITIPAIYENGVVLTKYANFYKADGGECIIVSRLDNESNFGGYEDVIYFKKRIMLRSSKQSFFSIFLDDDAKIKSKKIKYSDYLNGKEVQQGLKEDFILYRKKMNKNTLNQC</sequence>